<dbReference type="Proteomes" id="UP000295070">
    <property type="component" value="Chromosome 5"/>
</dbReference>
<dbReference type="EMBL" id="SCKG01000005">
    <property type="protein sequence ID" value="TDH12428.1"/>
    <property type="molecule type" value="Genomic_DNA"/>
</dbReference>
<keyword evidence="2" id="KW-1185">Reference proteome</keyword>
<proteinExistence type="predicted"/>
<name>A0A484DAC3_PERFV</name>
<accession>A0A484DAC3</accession>
<reference evidence="1 2" key="1">
    <citation type="submission" date="2019-01" db="EMBL/GenBank/DDBJ databases">
        <title>A chromosome-scale genome assembly of the yellow perch, Perca flavescens.</title>
        <authorList>
            <person name="Feron R."/>
            <person name="Morvezen R."/>
            <person name="Bestin A."/>
            <person name="Haffray P."/>
            <person name="Klopp C."/>
            <person name="Zahm M."/>
            <person name="Cabau C."/>
            <person name="Roques C."/>
            <person name="Donnadieu C."/>
            <person name="Bouchez O."/>
            <person name="Christie M."/>
            <person name="Larson W."/>
            <person name="Guiguen Y."/>
        </authorList>
    </citation>
    <scope>NUCLEOTIDE SEQUENCE [LARGE SCALE GENOMIC DNA]</scope>
    <source>
        <strain evidence="1">YP-PL-M2</strain>
        <tissue evidence="1">Blood</tissue>
    </source>
</reference>
<gene>
    <name evidence="1" type="ORF">EPR50_G00046270</name>
</gene>
<comment type="caution">
    <text evidence="1">The sequence shown here is derived from an EMBL/GenBank/DDBJ whole genome shotgun (WGS) entry which is preliminary data.</text>
</comment>
<sequence length="84" mass="9235">MQTVPWPCLTVRCVPPSPTSRAPVSLKDGVGSRTPGLWLHFLGLLLSPFRTVLAPSPRRLDTKSRLCQLPKRSRQVISRGCSLG</sequence>
<protein>
    <submittedName>
        <fullName evidence="1">Uncharacterized protein</fullName>
    </submittedName>
</protein>
<dbReference type="AlphaFoldDB" id="A0A484DAC3"/>
<evidence type="ECO:0000313" key="1">
    <source>
        <dbReference type="EMBL" id="TDH12428.1"/>
    </source>
</evidence>
<organism evidence="1 2">
    <name type="scientific">Perca flavescens</name>
    <name type="common">American yellow perch</name>
    <name type="synonym">Morone flavescens</name>
    <dbReference type="NCBI Taxonomy" id="8167"/>
    <lineage>
        <taxon>Eukaryota</taxon>
        <taxon>Metazoa</taxon>
        <taxon>Chordata</taxon>
        <taxon>Craniata</taxon>
        <taxon>Vertebrata</taxon>
        <taxon>Euteleostomi</taxon>
        <taxon>Actinopterygii</taxon>
        <taxon>Neopterygii</taxon>
        <taxon>Teleostei</taxon>
        <taxon>Neoteleostei</taxon>
        <taxon>Acanthomorphata</taxon>
        <taxon>Eupercaria</taxon>
        <taxon>Perciformes</taxon>
        <taxon>Percoidei</taxon>
        <taxon>Percidae</taxon>
        <taxon>Percinae</taxon>
        <taxon>Perca</taxon>
    </lineage>
</organism>
<evidence type="ECO:0000313" key="2">
    <source>
        <dbReference type="Proteomes" id="UP000295070"/>
    </source>
</evidence>